<reference evidence="2" key="1">
    <citation type="journal article" date="2019" name="PLoS Negl. Trop. Dis.">
        <title>Revisiting the worldwide diversity of Leptospira species in the environment.</title>
        <authorList>
            <person name="Vincent A.T."/>
            <person name="Schiettekatte O."/>
            <person name="Bourhy P."/>
            <person name="Veyrier F.J."/>
            <person name="Picardeau M."/>
        </authorList>
    </citation>
    <scope>NUCLEOTIDE SEQUENCE [LARGE SCALE GENOMIC DNA]</scope>
    <source>
        <strain evidence="2">SSW15</strain>
    </source>
</reference>
<dbReference type="AlphaFoldDB" id="A0A4R9GKF2"/>
<dbReference type="PROSITE" id="PS51257">
    <property type="entry name" value="PROKAR_LIPOPROTEIN"/>
    <property type="match status" value="1"/>
</dbReference>
<comment type="caution">
    <text evidence="2">The sequence shown here is derived from an EMBL/GenBank/DDBJ whole genome shotgun (WGS) entry which is preliminary data.</text>
</comment>
<sequence length="259" mass="29065">MATGKEPRSAKLFLLAGTFFATSCASLQSLWKPEDLFVKSLQLPAWVLDSSIKLRVFNDTPNTANPEDALPEDDIAFYSGNARVLMAASPAAMKDIYKMAGCLDGTELVTIRGNKITENQEDIWYGICRSGASDMVVFKVFDMGNESLYRLYEEELLPSWEEARKIMQTNPEKAMRLANRLIEHEPAHPGARRLLGSLYLKSGYCLGAVRNYRIYLRIIPHTPEKAKIDSLLSKSCKDGLVPKKKEPKEFSEEPPQLGE</sequence>
<feature type="compositionally biased region" description="Basic and acidic residues" evidence="1">
    <location>
        <begin position="238"/>
        <end position="251"/>
    </location>
</feature>
<name>A0A4R9GKF2_9LEPT</name>
<dbReference type="SUPFAM" id="SSF48452">
    <property type="entry name" value="TPR-like"/>
    <property type="match status" value="1"/>
</dbReference>
<keyword evidence="3" id="KW-1185">Reference proteome</keyword>
<dbReference type="Gene3D" id="1.25.40.10">
    <property type="entry name" value="Tetratricopeptide repeat domain"/>
    <property type="match status" value="1"/>
</dbReference>
<evidence type="ECO:0000313" key="3">
    <source>
        <dbReference type="Proteomes" id="UP000298458"/>
    </source>
</evidence>
<feature type="region of interest" description="Disordered" evidence="1">
    <location>
        <begin position="238"/>
        <end position="259"/>
    </location>
</feature>
<accession>A0A4R9GKF2</accession>
<organism evidence="2 3">
    <name type="scientific">Leptospira fletcheri</name>
    <dbReference type="NCBI Taxonomy" id="2484981"/>
    <lineage>
        <taxon>Bacteria</taxon>
        <taxon>Pseudomonadati</taxon>
        <taxon>Spirochaetota</taxon>
        <taxon>Spirochaetia</taxon>
        <taxon>Leptospirales</taxon>
        <taxon>Leptospiraceae</taxon>
        <taxon>Leptospira</taxon>
    </lineage>
</organism>
<dbReference type="OrthoDB" id="327124at2"/>
<dbReference type="RefSeq" id="WP_135768015.1">
    <property type="nucleotide sequence ID" value="NZ_RQET01000004.1"/>
</dbReference>
<evidence type="ECO:0000256" key="1">
    <source>
        <dbReference type="SAM" id="MobiDB-lite"/>
    </source>
</evidence>
<protein>
    <submittedName>
        <fullName evidence="2">Tetratricopeptide repeat protein</fullName>
    </submittedName>
</protein>
<gene>
    <name evidence="2" type="ORF">EHO60_08775</name>
</gene>
<evidence type="ECO:0000313" key="2">
    <source>
        <dbReference type="EMBL" id="TGK12613.1"/>
    </source>
</evidence>
<dbReference type="InterPro" id="IPR011990">
    <property type="entry name" value="TPR-like_helical_dom_sf"/>
</dbReference>
<dbReference type="Proteomes" id="UP000298458">
    <property type="component" value="Unassembled WGS sequence"/>
</dbReference>
<proteinExistence type="predicted"/>
<dbReference type="EMBL" id="RQET01000004">
    <property type="protein sequence ID" value="TGK12613.1"/>
    <property type="molecule type" value="Genomic_DNA"/>
</dbReference>